<name>A0A024UF86_9STRA</name>
<dbReference type="InterPro" id="IPR036770">
    <property type="entry name" value="Ankyrin_rpt-contain_sf"/>
</dbReference>
<gene>
    <name evidence="2" type="ORF">H310_04105</name>
</gene>
<proteinExistence type="predicted"/>
<dbReference type="PANTHER" id="PTHR46586:SF3">
    <property type="entry name" value="ANKYRIN REPEAT-CONTAINING PROTEIN"/>
    <property type="match status" value="1"/>
</dbReference>
<protein>
    <recommendedName>
        <fullName evidence="3">Ankyrin repeat-containing domain</fullName>
    </recommendedName>
</protein>
<dbReference type="Gene3D" id="1.25.40.20">
    <property type="entry name" value="Ankyrin repeat-containing domain"/>
    <property type="match status" value="1"/>
</dbReference>
<evidence type="ECO:0008006" key="3">
    <source>
        <dbReference type="Google" id="ProtNLM"/>
    </source>
</evidence>
<dbReference type="VEuPathDB" id="FungiDB:H310_04105"/>
<dbReference type="GeneID" id="20081155"/>
<dbReference type="RefSeq" id="XP_008866509.1">
    <property type="nucleotide sequence ID" value="XM_008868287.1"/>
</dbReference>
<feature type="region of interest" description="Disordered" evidence="1">
    <location>
        <begin position="327"/>
        <end position="355"/>
    </location>
</feature>
<dbReference type="OrthoDB" id="78665at2759"/>
<organism evidence="2">
    <name type="scientific">Aphanomyces invadans</name>
    <dbReference type="NCBI Taxonomy" id="157072"/>
    <lineage>
        <taxon>Eukaryota</taxon>
        <taxon>Sar</taxon>
        <taxon>Stramenopiles</taxon>
        <taxon>Oomycota</taxon>
        <taxon>Saprolegniomycetes</taxon>
        <taxon>Saprolegniales</taxon>
        <taxon>Verrucalvaceae</taxon>
        <taxon>Aphanomyces</taxon>
    </lineage>
</organism>
<dbReference type="EMBL" id="KI913957">
    <property type="protein sequence ID" value="ETW05071.1"/>
    <property type="molecule type" value="Genomic_DNA"/>
</dbReference>
<dbReference type="InterPro" id="IPR052050">
    <property type="entry name" value="SecEffector_AnkRepeat"/>
</dbReference>
<dbReference type="PANTHER" id="PTHR46586">
    <property type="entry name" value="ANKYRIN REPEAT-CONTAINING PROTEIN"/>
    <property type="match status" value="1"/>
</dbReference>
<dbReference type="SUPFAM" id="SSF48403">
    <property type="entry name" value="Ankyrin repeat"/>
    <property type="match status" value="1"/>
</dbReference>
<dbReference type="AlphaFoldDB" id="A0A024UF86"/>
<evidence type="ECO:0000313" key="2">
    <source>
        <dbReference type="EMBL" id="ETW05071.1"/>
    </source>
</evidence>
<accession>A0A024UF86</accession>
<feature type="compositionally biased region" description="Basic and acidic residues" evidence="1">
    <location>
        <begin position="334"/>
        <end position="347"/>
    </location>
</feature>
<evidence type="ECO:0000256" key="1">
    <source>
        <dbReference type="SAM" id="MobiDB-lite"/>
    </source>
</evidence>
<sequence length="391" mass="44267">MSPRSRFHRTARAMIQIHNAMPCRSVVNMAPSCFAPRQYTDKTHYLQRRPNRAECTKPRRRLPTRGAFDVLTLMDILLVVFDFQSGVYHEYHPLRQLGYFTLTAPPLPSTNTMDALDSLVSPWLANFTRSRMRAFIRSTDRHRHVVFAAYAAHVGHLQAVQILLEDTAHKCSDANLVDWAACQGHLHVIQLVRSVLGEATTCSPWAMDVSATNNHLDVLTWLYFHCGATCTAEGVYGASRHGHLEVLQWLALGHRARSQWFENAIVVAAAAGQFAVLQWLYALFLRNGRTYSHKNQLHDALASAMANDHVDIVQWMRRRMLPTGEIDDLYGSTKDSKPVEEDGEKRAGRPSPWRRMLRGMASPAKRIIQRRKSFCAGRSVAESHPSSCSIQ</sequence>
<reference evidence="2" key="1">
    <citation type="submission" date="2013-12" db="EMBL/GenBank/DDBJ databases">
        <title>The Genome Sequence of Aphanomyces invadans NJM9701.</title>
        <authorList>
            <consortium name="The Broad Institute Genomics Platform"/>
            <person name="Russ C."/>
            <person name="Tyler B."/>
            <person name="van West P."/>
            <person name="Dieguez-Uribeondo J."/>
            <person name="Young S.K."/>
            <person name="Zeng Q."/>
            <person name="Gargeya S."/>
            <person name="Fitzgerald M."/>
            <person name="Abouelleil A."/>
            <person name="Alvarado L."/>
            <person name="Chapman S.B."/>
            <person name="Gainer-Dewar J."/>
            <person name="Goldberg J."/>
            <person name="Griggs A."/>
            <person name="Gujja S."/>
            <person name="Hansen M."/>
            <person name="Howarth C."/>
            <person name="Imamovic A."/>
            <person name="Ireland A."/>
            <person name="Larimer J."/>
            <person name="McCowan C."/>
            <person name="Murphy C."/>
            <person name="Pearson M."/>
            <person name="Poon T.W."/>
            <person name="Priest M."/>
            <person name="Roberts A."/>
            <person name="Saif S."/>
            <person name="Shea T."/>
            <person name="Sykes S."/>
            <person name="Wortman J."/>
            <person name="Nusbaum C."/>
            <person name="Birren B."/>
        </authorList>
    </citation>
    <scope>NUCLEOTIDE SEQUENCE [LARGE SCALE GENOMIC DNA]</scope>
    <source>
        <strain evidence="2">NJM9701</strain>
    </source>
</reference>